<accession>A0A1G2C8H6</accession>
<dbReference type="Pfam" id="PF00437">
    <property type="entry name" value="T2SSE"/>
    <property type="match status" value="1"/>
</dbReference>
<dbReference type="InterPro" id="IPR001482">
    <property type="entry name" value="T2SS/T4SS_dom"/>
</dbReference>
<dbReference type="InterPro" id="IPR003593">
    <property type="entry name" value="AAA+_ATPase"/>
</dbReference>
<dbReference type="PROSITE" id="PS00662">
    <property type="entry name" value="T2SP_E"/>
    <property type="match status" value="1"/>
</dbReference>
<feature type="domain" description="Bacterial type II secretion system protein E" evidence="4">
    <location>
        <begin position="380"/>
        <end position="394"/>
    </location>
</feature>
<comment type="similarity">
    <text evidence="1">Belongs to the GSP E family.</text>
</comment>
<dbReference type="SUPFAM" id="SSF52540">
    <property type="entry name" value="P-loop containing nucleoside triphosphate hydrolases"/>
    <property type="match status" value="1"/>
</dbReference>
<dbReference type="PANTHER" id="PTHR30258">
    <property type="entry name" value="TYPE II SECRETION SYSTEM PROTEIN GSPE-RELATED"/>
    <property type="match status" value="1"/>
</dbReference>
<dbReference type="Pfam" id="PF05157">
    <property type="entry name" value="MshEN"/>
    <property type="match status" value="1"/>
</dbReference>
<comment type="caution">
    <text evidence="5">The sequence shown here is derived from an EMBL/GenBank/DDBJ whole genome shotgun (WGS) entry which is preliminary data.</text>
</comment>
<dbReference type="Proteomes" id="UP000179059">
    <property type="component" value="Unassembled WGS sequence"/>
</dbReference>
<dbReference type="AlphaFoldDB" id="A0A1G2C8H6"/>
<dbReference type="InterPro" id="IPR007831">
    <property type="entry name" value="T2SS_GspE_N"/>
</dbReference>
<evidence type="ECO:0000313" key="5">
    <source>
        <dbReference type="EMBL" id="OGY97675.1"/>
    </source>
</evidence>
<dbReference type="GO" id="GO:0005886">
    <property type="term" value="C:plasma membrane"/>
    <property type="evidence" value="ECO:0007669"/>
    <property type="project" value="TreeGrafter"/>
</dbReference>
<evidence type="ECO:0000256" key="1">
    <source>
        <dbReference type="ARBA" id="ARBA00006611"/>
    </source>
</evidence>
<evidence type="ECO:0000259" key="4">
    <source>
        <dbReference type="PROSITE" id="PS00662"/>
    </source>
</evidence>
<dbReference type="STRING" id="1798647.A2855_00365"/>
<dbReference type="Gene3D" id="3.30.450.90">
    <property type="match status" value="1"/>
</dbReference>
<dbReference type="InterPro" id="IPR027417">
    <property type="entry name" value="P-loop_NTPase"/>
</dbReference>
<dbReference type="SMART" id="SM00382">
    <property type="entry name" value="AAA"/>
    <property type="match status" value="1"/>
</dbReference>
<proteinExistence type="inferred from homology"/>
<keyword evidence="2" id="KW-0547">Nucleotide-binding</keyword>
<dbReference type="SUPFAM" id="SSF160246">
    <property type="entry name" value="EspE N-terminal domain-like"/>
    <property type="match status" value="1"/>
</dbReference>
<dbReference type="EMBL" id="MHKX01000027">
    <property type="protein sequence ID" value="OGY97675.1"/>
    <property type="molecule type" value="Genomic_DNA"/>
</dbReference>
<protein>
    <recommendedName>
        <fullName evidence="4">Bacterial type II secretion system protein E domain-containing protein</fullName>
    </recommendedName>
</protein>
<dbReference type="CDD" id="cd01129">
    <property type="entry name" value="PulE-GspE-like"/>
    <property type="match status" value="1"/>
</dbReference>
<sequence>MTNDQFILLLQGQNLLTPEAITKLKREASVSGRSVEDIVYENRLVDENKIAEVKSSYLKIPYQKVDLETLTPEVLALIPEETVRGYGIVPLGKQDNTIIAGMVNPDDTKAQEAIKFIARRERLNLGIYVISYGDWQQVLRKYSPYKSSVAAAVKSLNLKPSERAGGVELEAAGAGEDAPVIRIVADTLREAVQSGASDVHLEPQANYLRVRFRIGGDLEEVASLPAELSQPVISRVKVMSNMRIDETRVPQDGRFHSKILDRDIDFRVSTFPTPLGEKVAIRVLDPQTGLKNLDALGLAGSNLETVKTGIAKPFGMVLISGPTGSGKSTTLYAILQLLNNEKVNIVSLEDPVEYFVSGVNQSQVRPEINYDFASGLRQILRQDPDVIMVGEIRDNETAGLAIHAALTGHIVLSTIHTNNAVGVLPRLIDMGVEPFIVSEAVNLMLSQRLISKLCDSCKKAEGAPADAQKAIAEALKGVPENIRSKFKAPYQIWHGQGCAKCKNKGTLGRIAIFEVFQMTSELAEIVGNPDRSSAKILAEAKRQGMITMREDGVVKALDGLVALEEVLRETSE</sequence>
<dbReference type="GO" id="GO:0005524">
    <property type="term" value="F:ATP binding"/>
    <property type="evidence" value="ECO:0007669"/>
    <property type="project" value="UniProtKB-KW"/>
</dbReference>
<name>A0A1G2C8H6_9BACT</name>
<dbReference type="Gene3D" id="3.30.300.160">
    <property type="entry name" value="Type II secretion system, protein E, N-terminal domain"/>
    <property type="match status" value="1"/>
</dbReference>
<dbReference type="PANTHER" id="PTHR30258:SF3">
    <property type="entry name" value="SLL1921 PROTEIN"/>
    <property type="match status" value="1"/>
</dbReference>
<reference evidence="5 6" key="1">
    <citation type="journal article" date="2016" name="Nat. Commun.">
        <title>Thousands of microbial genomes shed light on interconnected biogeochemical processes in an aquifer system.</title>
        <authorList>
            <person name="Anantharaman K."/>
            <person name="Brown C.T."/>
            <person name="Hug L.A."/>
            <person name="Sharon I."/>
            <person name="Castelle C.J."/>
            <person name="Probst A.J."/>
            <person name="Thomas B.C."/>
            <person name="Singh A."/>
            <person name="Wilkins M.J."/>
            <person name="Karaoz U."/>
            <person name="Brodie E.L."/>
            <person name="Williams K.H."/>
            <person name="Hubbard S.S."/>
            <person name="Banfield J.F."/>
        </authorList>
    </citation>
    <scope>NUCLEOTIDE SEQUENCE [LARGE SCALE GENOMIC DNA]</scope>
</reference>
<gene>
    <name evidence="5" type="ORF">A2855_00365</name>
</gene>
<dbReference type="GO" id="GO:0016887">
    <property type="term" value="F:ATP hydrolysis activity"/>
    <property type="evidence" value="ECO:0007669"/>
    <property type="project" value="TreeGrafter"/>
</dbReference>
<organism evidence="5 6">
    <name type="scientific">Candidatus Liptonbacteria bacterium RIFCSPHIGHO2_01_FULL_57_28</name>
    <dbReference type="NCBI Taxonomy" id="1798647"/>
    <lineage>
        <taxon>Bacteria</taxon>
        <taxon>Candidatus Liptoniibacteriota</taxon>
    </lineage>
</organism>
<dbReference type="InterPro" id="IPR037257">
    <property type="entry name" value="T2SS_E_N_sf"/>
</dbReference>
<evidence type="ECO:0000256" key="3">
    <source>
        <dbReference type="ARBA" id="ARBA00022840"/>
    </source>
</evidence>
<evidence type="ECO:0000313" key="6">
    <source>
        <dbReference type="Proteomes" id="UP000179059"/>
    </source>
</evidence>
<dbReference type="Gene3D" id="3.40.50.300">
    <property type="entry name" value="P-loop containing nucleotide triphosphate hydrolases"/>
    <property type="match status" value="1"/>
</dbReference>
<keyword evidence="3" id="KW-0067">ATP-binding</keyword>
<evidence type="ECO:0000256" key="2">
    <source>
        <dbReference type="ARBA" id="ARBA00022741"/>
    </source>
</evidence>